<keyword evidence="12" id="KW-0833">Ubl conjugation pathway</keyword>
<keyword evidence="15" id="KW-1133">Transmembrane helix</keyword>
<dbReference type="SMART" id="SM00184">
    <property type="entry name" value="RING"/>
    <property type="match status" value="1"/>
</dbReference>
<dbReference type="Pfam" id="PF04757">
    <property type="entry name" value="Pex2_Pex12"/>
    <property type="match status" value="1"/>
</dbReference>
<keyword evidence="14" id="KW-0653">Protein transport</keyword>
<evidence type="ECO:0000256" key="4">
    <source>
        <dbReference type="ARBA" id="ARBA00008704"/>
    </source>
</evidence>
<keyword evidence="11 18" id="KW-0863">Zinc-finger</keyword>
<evidence type="ECO:0000256" key="11">
    <source>
        <dbReference type="ARBA" id="ARBA00022771"/>
    </source>
</evidence>
<evidence type="ECO:0000256" key="7">
    <source>
        <dbReference type="ARBA" id="ARBA00022593"/>
    </source>
</evidence>
<dbReference type="CDD" id="cd16527">
    <property type="entry name" value="RING-HC_PEX10"/>
    <property type="match status" value="1"/>
</dbReference>
<comment type="catalytic activity">
    <reaction evidence="1">
        <text>S-ubiquitinyl-[E2 ubiquitin-conjugating enzyme]-L-cysteine + [acceptor protein]-L-lysine = [E2 ubiquitin-conjugating enzyme]-L-cysteine + N(6)-ubiquitinyl-[acceptor protein]-L-lysine.</text>
        <dbReference type="EC" id="2.3.2.27"/>
    </reaction>
</comment>
<sequence length="293" mass="33694">MVNPQVAGTAEILRASQKDEEYMRYLRNLISDATQKCLGIPLWIKWKDFSSVFSDALFFSLTTLSGLQTLGEEYSNVIQVDRNLKSIPSKWVRFTDISLRTFGYYFLLRFQTWLENQLSSISPTQCGDSDAYIATLKNYLPIIFRAITVLQRVHLITFYLYGNYHDISKRLTGIKYLVIRRWLSLPNQQTPYRILGWIAASQLCLSLAINMYAASTKVSSAAVKEQENRGSEAVNSKNQCSLCFEKRSCSTATPCGHLFCWSCITSWMQTKEECPLCRESFPPSKLIFLQNYY</sequence>
<dbReference type="InterPro" id="IPR025654">
    <property type="entry name" value="PEX2/10"/>
</dbReference>
<dbReference type="InterPro" id="IPR006845">
    <property type="entry name" value="Pex_N"/>
</dbReference>
<dbReference type="AlphaFoldDB" id="A0A4Y2GNJ7"/>
<gene>
    <name evidence="20" type="primary">PEX10</name>
    <name evidence="20" type="ORF">AVEN_27830_1</name>
</gene>
<evidence type="ECO:0000256" key="18">
    <source>
        <dbReference type="PROSITE-ProRule" id="PRU00175"/>
    </source>
</evidence>
<dbReference type="InterPro" id="IPR017907">
    <property type="entry name" value="Znf_RING_CS"/>
</dbReference>
<evidence type="ECO:0000256" key="8">
    <source>
        <dbReference type="ARBA" id="ARBA00022679"/>
    </source>
</evidence>
<evidence type="ECO:0000313" key="21">
    <source>
        <dbReference type="Proteomes" id="UP000499080"/>
    </source>
</evidence>
<evidence type="ECO:0000256" key="6">
    <source>
        <dbReference type="ARBA" id="ARBA00022448"/>
    </source>
</evidence>
<dbReference type="EMBL" id="BGPR01001502">
    <property type="protein sequence ID" value="GBM55472.1"/>
    <property type="molecule type" value="Genomic_DNA"/>
</dbReference>
<evidence type="ECO:0000313" key="20">
    <source>
        <dbReference type="EMBL" id="GBM55472.1"/>
    </source>
</evidence>
<proteinExistence type="inferred from homology"/>
<keyword evidence="16" id="KW-0472">Membrane</keyword>
<keyword evidence="9" id="KW-0812">Transmembrane</keyword>
<evidence type="ECO:0000256" key="5">
    <source>
        <dbReference type="ARBA" id="ARBA00012483"/>
    </source>
</evidence>
<feature type="domain" description="RING-type" evidence="19">
    <location>
        <begin position="240"/>
        <end position="278"/>
    </location>
</feature>
<keyword evidence="6" id="KW-0813">Transport</keyword>
<dbReference type="PROSITE" id="PS50089">
    <property type="entry name" value="ZF_RING_2"/>
    <property type="match status" value="1"/>
</dbReference>
<evidence type="ECO:0000256" key="17">
    <source>
        <dbReference type="ARBA" id="ARBA00023140"/>
    </source>
</evidence>
<accession>A0A4Y2GNJ7</accession>
<evidence type="ECO:0000256" key="2">
    <source>
        <dbReference type="ARBA" id="ARBA00004585"/>
    </source>
</evidence>
<dbReference type="GO" id="GO:0008270">
    <property type="term" value="F:zinc ion binding"/>
    <property type="evidence" value="ECO:0007669"/>
    <property type="project" value="UniProtKB-KW"/>
</dbReference>
<keyword evidence="10" id="KW-0479">Metal-binding</keyword>
<keyword evidence="13" id="KW-0862">Zinc</keyword>
<comment type="caution">
    <text evidence="20">The sequence shown here is derived from an EMBL/GenBank/DDBJ whole genome shotgun (WGS) entry which is preliminary data.</text>
</comment>
<dbReference type="OrthoDB" id="6270329at2759"/>
<dbReference type="PANTHER" id="PTHR23350">
    <property type="entry name" value="PEROXISOME ASSEMBLY PROTEIN 10"/>
    <property type="match status" value="1"/>
</dbReference>
<evidence type="ECO:0000256" key="3">
    <source>
        <dbReference type="ARBA" id="ARBA00004906"/>
    </source>
</evidence>
<evidence type="ECO:0000256" key="13">
    <source>
        <dbReference type="ARBA" id="ARBA00022833"/>
    </source>
</evidence>
<reference evidence="20 21" key="1">
    <citation type="journal article" date="2019" name="Sci. Rep.">
        <title>Orb-weaving spider Araneus ventricosus genome elucidates the spidroin gene catalogue.</title>
        <authorList>
            <person name="Kono N."/>
            <person name="Nakamura H."/>
            <person name="Ohtoshi R."/>
            <person name="Moran D.A.P."/>
            <person name="Shinohara A."/>
            <person name="Yoshida Y."/>
            <person name="Fujiwara M."/>
            <person name="Mori M."/>
            <person name="Tomita M."/>
            <person name="Arakawa K."/>
        </authorList>
    </citation>
    <scope>NUCLEOTIDE SEQUENCE [LARGE SCALE GENOMIC DNA]</scope>
</reference>
<evidence type="ECO:0000256" key="15">
    <source>
        <dbReference type="ARBA" id="ARBA00022989"/>
    </source>
</evidence>
<protein>
    <recommendedName>
        <fullName evidence="5">RING-type E3 ubiquitin transferase</fullName>
        <ecNumber evidence="5">2.3.2.27</ecNumber>
    </recommendedName>
</protein>
<dbReference type="GO" id="GO:0061630">
    <property type="term" value="F:ubiquitin protein ligase activity"/>
    <property type="evidence" value="ECO:0007669"/>
    <property type="project" value="UniProtKB-EC"/>
</dbReference>
<dbReference type="InterPro" id="IPR013083">
    <property type="entry name" value="Znf_RING/FYVE/PHD"/>
</dbReference>
<keyword evidence="17" id="KW-0576">Peroxisome</keyword>
<dbReference type="InterPro" id="IPR001841">
    <property type="entry name" value="Znf_RING"/>
</dbReference>
<dbReference type="Pfam" id="PF13920">
    <property type="entry name" value="zf-C3HC4_3"/>
    <property type="match status" value="1"/>
</dbReference>
<dbReference type="SUPFAM" id="SSF57850">
    <property type="entry name" value="RING/U-box"/>
    <property type="match status" value="1"/>
</dbReference>
<evidence type="ECO:0000256" key="16">
    <source>
        <dbReference type="ARBA" id="ARBA00023136"/>
    </source>
</evidence>
<comment type="similarity">
    <text evidence="4">Belongs to the pex2/pex10/pex12 family.</text>
</comment>
<evidence type="ECO:0000256" key="10">
    <source>
        <dbReference type="ARBA" id="ARBA00022723"/>
    </source>
</evidence>
<evidence type="ECO:0000256" key="14">
    <source>
        <dbReference type="ARBA" id="ARBA00022927"/>
    </source>
</evidence>
<dbReference type="PROSITE" id="PS00518">
    <property type="entry name" value="ZF_RING_1"/>
    <property type="match status" value="1"/>
</dbReference>
<evidence type="ECO:0000256" key="12">
    <source>
        <dbReference type="ARBA" id="ARBA00022786"/>
    </source>
</evidence>
<evidence type="ECO:0000256" key="1">
    <source>
        <dbReference type="ARBA" id="ARBA00000900"/>
    </source>
</evidence>
<organism evidence="20 21">
    <name type="scientific">Araneus ventricosus</name>
    <name type="common">Orbweaver spider</name>
    <name type="synonym">Epeira ventricosa</name>
    <dbReference type="NCBI Taxonomy" id="182803"/>
    <lineage>
        <taxon>Eukaryota</taxon>
        <taxon>Metazoa</taxon>
        <taxon>Ecdysozoa</taxon>
        <taxon>Arthropoda</taxon>
        <taxon>Chelicerata</taxon>
        <taxon>Arachnida</taxon>
        <taxon>Araneae</taxon>
        <taxon>Araneomorphae</taxon>
        <taxon>Entelegynae</taxon>
        <taxon>Araneoidea</taxon>
        <taxon>Araneidae</taxon>
        <taxon>Araneus</taxon>
    </lineage>
</organism>
<dbReference type="Gene3D" id="3.30.40.10">
    <property type="entry name" value="Zinc/RING finger domain, C3HC4 (zinc finger)"/>
    <property type="match status" value="1"/>
</dbReference>
<dbReference type="GO" id="GO:0016558">
    <property type="term" value="P:protein import into peroxisome matrix"/>
    <property type="evidence" value="ECO:0007669"/>
    <property type="project" value="InterPro"/>
</dbReference>
<dbReference type="PANTHER" id="PTHR23350:SF0">
    <property type="entry name" value="PEROXISOME BIOGENESIS FACTOR 10"/>
    <property type="match status" value="1"/>
</dbReference>
<dbReference type="EC" id="2.3.2.27" evidence="5"/>
<keyword evidence="7" id="KW-0962">Peroxisome biogenesis</keyword>
<evidence type="ECO:0000256" key="9">
    <source>
        <dbReference type="ARBA" id="ARBA00022692"/>
    </source>
</evidence>
<comment type="subcellular location">
    <subcellularLocation>
        <location evidence="2">Peroxisome membrane</location>
        <topology evidence="2">Multi-pass membrane protein</topology>
    </subcellularLocation>
</comment>
<keyword evidence="8" id="KW-0808">Transferase</keyword>
<evidence type="ECO:0000259" key="19">
    <source>
        <dbReference type="PROSITE" id="PS50089"/>
    </source>
</evidence>
<dbReference type="Proteomes" id="UP000499080">
    <property type="component" value="Unassembled WGS sequence"/>
</dbReference>
<comment type="pathway">
    <text evidence="3">Protein modification; protein ubiquitination.</text>
</comment>
<name>A0A4Y2GNJ7_ARAVE</name>
<keyword evidence="21" id="KW-1185">Reference proteome</keyword>
<dbReference type="GO" id="GO:0005778">
    <property type="term" value="C:peroxisomal membrane"/>
    <property type="evidence" value="ECO:0007669"/>
    <property type="project" value="UniProtKB-SubCell"/>
</dbReference>